<evidence type="ECO:0000313" key="4">
    <source>
        <dbReference type="Proteomes" id="UP000177395"/>
    </source>
</evidence>
<name>A0A1F6FI02_9BACT</name>
<feature type="transmembrane region" description="Helical" evidence="2">
    <location>
        <begin position="31"/>
        <end position="46"/>
    </location>
</feature>
<keyword evidence="2" id="KW-0472">Membrane</keyword>
<sequence length="78" mass="8755">MSRESLVLLLGFIVLLIPFSGFPLSWKQYALVAVGILLIFIGYSMRRSAYWRKIDRGDGERGTDSFVESQPSLLDGNS</sequence>
<dbReference type="Proteomes" id="UP000177395">
    <property type="component" value="Unassembled WGS sequence"/>
</dbReference>
<proteinExistence type="predicted"/>
<comment type="caution">
    <text evidence="3">The sequence shown here is derived from an EMBL/GenBank/DDBJ whole genome shotgun (WGS) entry which is preliminary data.</text>
</comment>
<dbReference type="EMBL" id="MFMS01000007">
    <property type="protein sequence ID" value="OGG85484.1"/>
    <property type="molecule type" value="Genomic_DNA"/>
</dbReference>
<organism evidence="3 4">
    <name type="scientific">Candidatus Kaiserbacteria bacterium RIFOXYB1_FULL_46_14</name>
    <dbReference type="NCBI Taxonomy" id="1798531"/>
    <lineage>
        <taxon>Bacteria</taxon>
        <taxon>Candidatus Kaiseribacteriota</taxon>
    </lineage>
</organism>
<evidence type="ECO:0000256" key="1">
    <source>
        <dbReference type="SAM" id="MobiDB-lite"/>
    </source>
</evidence>
<evidence type="ECO:0000256" key="2">
    <source>
        <dbReference type="SAM" id="Phobius"/>
    </source>
</evidence>
<protein>
    <submittedName>
        <fullName evidence="3">Uncharacterized protein</fullName>
    </submittedName>
</protein>
<accession>A0A1F6FI02</accession>
<keyword evidence="2" id="KW-1133">Transmembrane helix</keyword>
<feature type="compositionally biased region" description="Polar residues" evidence="1">
    <location>
        <begin position="66"/>
        <end position="78"/>
    </location>
</feature>
<feature type="region of interest" description="Disordered" evidence="1">
    <location>
        <begin position="57"/>
        <end position="78"/>
    </location>
</feature>
<keyword evidence="2" id="KW-0812">Transmembrane</keyword>
<evidence type="ECO:0000313" key="3">
    <source>
        <dbReference type="EMBL" id="OGG85484.1"/>
    </source>
</evidence>
<dbReference type="STRING" id="1798531.A2392_03290"/>
<gene>
    <name evidence="3" type="ORF">A2392_03290</name>
</gene>
<dbReference type="AlphaFoldDB" id="A0A1F6FI02"/>
<reference evidence="3 4" key="1">
    <citation type="journal article" date="2016" name="Nat. Commun.">
        <title>Thousands of microbial genomes shed light on interconnected biogeochemical processes in an aquifer system.</title>
        <authorList>
            <person name="Anantharaman K."/>
            <person name="Brown C.T."/>
            <person name="Hug L.A."/>
            <person name="Sharon I."/>
            <person name="Castelle C.J."/>
            <person name="Probst A.J."/>
            <person name="Thomas B.C."/>
            <person name="Singh A."/>
            <person name="Wilkins M.J."/>
            <person name="Karaoz U."/>
            <person name="Brodie E.L."/>
            <person name="Williams K.H."/>
            <person name="Hubbard S.S."/>
            <person name="Banfield J.F."/>
        </authorList>
    </citation>
    <scope>NUCLEOTIDE SEQUENCE [LARGE SCALE GENOMIC DNA]</scope>
</reference>